<dbReference type="Proteomes" id="UP001301958">
    <property type="component" value="Unassembled WGS sequence"/>
</dbReference>
<feature type="domain" description="Flavodoxin-like" evidence="16">
    <location>
        <begin position="501"/>
        <end position="642"/>
    </location>
</feature>
<dbReference type="InterPro" id="IPR003097">
    <property type="entry name" value="CysJ-like_FAD-binding"/>
</dbReference>
<evidence type="ECO:0000256" key="3">
    <source>
        <dbReference type="ARBA" id="ARBA00022448"/>
    </source>
</evidence>
<dbReference type="Gene3D" id="1.10.630.10">
    <property type="entry name" value="Cytochrome P450"/>
    <property type="match status" value="1"/>
</dbReference>
<dbReference type="InterPro" id="IPR036396">
    <property type="entry name" value="Cyt_P450_sf"/>
</dbReference>
<dbReference type="InterPro" id="IPR001128">
    <property type="entry name" value="Cyt_P450"/>
</dbReference>
<dbReference type="GO" id="GO:0050660">
    <property type="term" value="F:flavin adenine dinucleotide binding"/>
    <property type="evidence" value="ECO:0007669"/>
    <property type="project" value="TreeGrafter"/>
</dbReference>
<evidence type="ECO:0000313" key="19">
    <source>
        <dbReference type="Proteomes" id="UP001301958"/>
    </source>
</evidence>
<dbReference type="InterPro" id="IPR017938">
    <property type="entry name" value="Riboflavin_synthase-like_b-brl"/>
</dbReference>
<evidence type="ECO:0000256" key="8">
    <source>
        <dbReference type="ARBA" id="ARBA00022827"/>
    </source>
</evidence>
<evidence type="ECO:0000256" key="11">
    <source>
        <dbReference type="ARBA" id="ARBA00023002"/>
    </source>
</evidence>
<dbReference type="Gene3D" id="1.20.990.10">
    <property type="entry name" value="NADPH-cytochrome p450 Reductase, Chain A, domain 3"/>
    <property type="match status" value="1"/>
</dbReference>
<gene>
    <name evidence="18" type="ORF">QBC38DRAFT_106932</name>
</gene>
<dbReference type="GO" id="GO:0010181">
    <property type="term" value="F:FMN binding"/>
    <property type="evidence" value="ECO:0007669"/>
    <property type="project" value="UniProtKB-UniRule"/>
</dbReference>
<evidence type="ECO:0000256" key="13">
    <source>
        <dbReference type="ARBA" id="ARBA00023033"/>
    </source>
</evidence>
<evidence type="ECO:0000256" key="2">
    <source>
        <dbReference type="ARBA" id="ARBA00010018"/>
    </source>
</evidence>
<comment type="cofactor">
    <cofactor evidence="14">
        <name>FAD</name>
        <dbReference type="ChEBI" id="CHEBI:57692"/>
    </cofactor>
    <cofactor evidence="14">
        <name>FMN</name>
        <dbReference type="ChEBI" id="CHEBI:58210"/>
    </cofactor>
</comment>
<accession>A0AAN6YMV2</accession>
<dbReference type="CDD" id="cd06206">
    <property type="entry name" value="bifunctional_CYPOR"/>
    <property type="match status" value="1"/>
</dbReference>
<evidence type="ECO:0000256" key="14">
    <source>
        <dbReference type="PIRNR" id="PIRNR000209"/>
    </source>
</evidence>
<dbReference type="SUPFAM" id="SSF48264">
    <property type="entry name" value="Cytochrome P450"/>
    <property type="match status" value="1"/>
</dbReference>
<evidence type="ECO:0000256" key="12">
    <source>
        <dbReference type="ARBA" id="ARBA00023004"/>
    </source>
</evidence>
<dbReference type="Gene3D" id="2.40.30.10">
    <property type="entry name" value="Translation factors"/>
    <property type="match status" value="1"/>
</dbReference>
<feature type="domain" description="FAD-binding FR-type" evidence="17">
    <location>
        <begin position="677"/>
        <end position="898"/>
    </location>
</feature>
<proteinExistence type="inferred from homology"/>
<keyword evidence="9 14" id="KW-0521">NADP</keyword>
<dbReference type="Pfam" id="PF00175">
    <property type="entry name" value="NAD_binding_1"/>
    <property type="match status" value="1"/>
</dbReference>
<dbReference type="InterPro" id="IPR008254">
    <property type="entry name" value="Flavodoxin/NO_synth"/>
</dbReference>
<reference evidence="18" key="1">
    <citation type="journal article" date="2023" name="Mol. Phylogenet. Evol.">
        <title>Genome-scale phylogeny and comparative genomics of the fungal order Sordariales.</title>
        <authorList>
            <person name="Hensen N."/>
            <person name="Bonometti L."/>
            <person name="Westerberg I."/>
            <person name="Brannstrom I.O."/>
            <person name="Guillou S."/>
            <person name="Cros-Aarteil S."/>
            <person name="Calhoun S."/>
            <person name="Haridas S."/>
            <person name="Kuo A."/>
            <person name="Mondo S."/>
            <person name="Pangilinan J."/>
            <person name="Riley R."/>
            <person name="LaButti K."/>
            <person name="Andreopoulos B."/>
            <person name="Lipzen A."/>
            <person name="Chen C."/>
            <person name="Yan M."/>
            <person name="Daum C."/>
            <person name="Ng V."/>
            <person name="Clum A."/>
            <person name="Steindorff A."/>
            <person name="Ohm R.A."/>
            <person name="Martin F."/>
            <person name="Silar P."/>
            <person name="Natvig D.O."/>
            <person name="Lalanne C."/>
            <person name="Gautier V."/>
            <person name="Ament-Velasquez S.L."/>
            <person name="Kruys A."/>
            <person name="Hutchinson M.I."/>
            <person name="Powell A.J."/>
            <person name="Barry K."/>
            <person name="Miller A.N."/>
            <person name="Grigoriev I.V."/>
            <person name="Debuchy R."/>
            <person name="Gladieux P."/>
            <person name="Hiltunen Thoren M."/>
            <person name="Johannesson H."/>
        </authorList>
    </citation>
    <scope>NUCLEOTIDE SEQUENCE</scope>
    <source>
        <strain evidence="18">CBS 990.96</strain>
    </source>
</reference>
<dbReference type="Pfam" id="PF00258">
    <property type="entry name" value="Flavodoxin_1"/>
    <property type="match status" value="1"/>
</dbReference>
<comment type="cofactor">
    <cofactor evidence="1 14 15">
        <name>heme</name>
        <dbReference type="ChEBI" id="CHEBI:30413"/>
    </cofactor>
</comment>
<sequence>MSGTVPIPGPSAWPLFGNVLDFNRDNPTMTMEEWAQKYGEIYRIMLPWGPLYVVSSQAMVNELCDESRFRKNIGGGLLELQNGVHDGIFTADTNDPQWGLAHRILTPAFGPTSINGMFAEMHEIASQLALKWARHGSETPIMVTDDFTRLTLDTISLCSMGYRFNSYYHDQLHPFVSAMTGFLIESGERFVRPSFMSPFFRSATKKYFQDIALLRKVAQDVLDERKKKPSDRKDLLSAMLNGVDPKTGQKLTDDSIIDNLITFLIAGHETTSGMLSFAFYELIKYPETMKKAREEVDMVIGRGPILLEHMSKLQYISAVLKETLRLCPTIPSVEVAPKGDQVIGGGKYLVPDGSDIILLYSAAHRDPRVHGDTADKFMPERMLDETYKRTNDEYPNFWKPFGNGQRGCIGRGFAMQESILIMAMLLQNFDFKLDDETYELQYLETLTVKPKNFWMRAELRHGLTATDLQRALNNGQQPIQMPNSVSKSLPTLHSKANLRPLNIYYGSNQGTSEALAQRLAMDAATHGYTAAIIEPLNSAKKNLPKDRPVIIITSSYEGEPPDNAASFFAWIKGLNGNELSGISYAVFGCGHRAWTSSFHRVPKAVDEIIETRGGSRICELGNTDVSQSDMFTDFEQWEDNILWPAMEAKYGPVEGVKTAESSLEVTFSTPRASILRQDVKEGVVVNAKLLAASEAAPKRHIEIKLPEGMTYRAGDYLAVLPTNPKESVDKVMRHFGLARDSHITISGDSKTTLPTGVPVPVYEVLGSYVELSQPVTKRGIQTIITHTTSPTAKSHISSLLSNPSLYTSQIITPRTSLLTLLTQDNSIALPFATFLSLLPPIRPRLYSISSSPLHSPTTASLTYSLLSQGVATTYLSTLVSGDRPPISLKQSHVSFHLPASTEVPIIMIAAGSGIAPFRGFIQERAVLQTQGKKLGLAMLFYGCRDNSQGDLYREEMNEFEKKGVVIVKRAYSRQEGRQKEYVGDKVWEEREVVKRLWEEGAKVYVCGSRAVGEGVKKAFARVVLGQGVNEERVKEWFEGVRNLRYAVDVFD</sequence>
<dbReference type="InterPro" id="IPR017972">
    <property type="entry name" value="Cyt_P450_CS"/>
</dbReference>
<keyword evidence="5 14" id="KW-0285">Flavoprotein</keyword>
<dbReference type="CDD" id="cd11068">
    <property type="entry name" value="CYP120A1"/>
    <property type="match status" value="1"/>
</dbReference>
<dbReference type="SUPFAM" id="SSF63380">
    <property type="entry name" value="Riboflavin synthase domain-like"/>
    <property type="match status" value="1"/>
</dbReference>
<comment type="similarity">
    <text evidence="2 14">In the N-terminal section; belongs to the cytochrome P450 family.</text>
</comment>
<evidence type="ECO:0000256" key="9">
    <source>
        <dbReference type="ARBA" id="ARBA00022857"/>
    </source>
</evidence>
<dbReference type="GO" id="GO:0005829">
    <property type="term" value="C:cytosol"/>
    <property type="evidence" value="ECO:0007669"/>
    <property type="project" value="TreeGrafter"/>
</dbReference>
<dbReference type="PANTHER" id="PTHR19384:SF127">
    <property type="entry name" value="BIFUNCTIONAL CYTOCHROME P450_NADPH--P450 REDUCTASE"/>
    <property type="match status" value="1"/>
</dbReference>
<protein>
    <recommendedName>
        <fullName evidence="14">Bifunctional cytochrome P450/NADPH--P450 reductase</fullName>
    </recommendedName>
    <domain>
        <recommendedName>
            <fullName evidence="14">Cytochrome P450</fullName>
            <ecNumber evidence="14">1.14.14.1</ecNumber>
        </recommendedName>
    </domain>
    <domain>
        <recommendedName>
            <fullName evidence="14">NADPH--cytochrome P450 reductase</fullName>
            <ecNumber evidence="14">1.6.2.4</ecNumber>
        </recommendedName>
    </domain>
</protein>
<keyword evidence="10 14" id="KW-0249">Electron transport</keyword>
<dbReference type="Gene3D" id="3.40.50.360">
    <property type="match status" value="1"/>
</dbReference>
<keyword evidence="11 14" id="KW-0560">Oxidoreductase</keyword>
<dbReference type="PIRSF" id="PIRSF000209">
    <property type="entry name" value="Bifunctional_P450_P450R"/>
    <property type="match status" value="1"/>
</dbReference>
<dbReference type="InterPro" id="IPR039261">
    <property type="entry name" value="FNR_nucleotide-bd"/>
</dbReference>
<evidence type="ECO:0000256" key="4">
    <source>
        <dbReference type="ARBA" id="ARBA00022617"/>
    </source>
</evidence>
<organism evidence="18 19">
    <name type="scientific">Podospora fimiseda</name>
    <dbReference type="NCBI Taxonomy" id="252190"/>
    <lineage>
        <taxon>Eukaryota</taxon>
        <taxon>Fungi</taxon>
        <taxon>Dikarya</taxon>
        <taxon>Ascomycota</taxon>
        <taxon>Pezizomycotina</taxon>
        <taxon>Sordariomycetes</taxon>
        <taxon>Sordariomycetidae</taxon>
        <taxon>Sordariales</taxon>
        <taxon>Podosporaceae</taxon>
        <taxon>Podospora</taxon>
    </lineage>
</organism>
<dbReference type="PRINTS" id="PR00463">
    <property type="entry name" value="EP450I"/>
</dbReference>
<dbReference type="InterPro" id="IPR023206">
    <property type="entry name" value="Bifunctional_P450_P450_red"/>
</dbReference>
<dbReference type="GO" id="GO:0003958">
    <property type="term" value="F:NADPH-hemoprotein reductase activity"/>
    <property type="evidence" value="ECO:0007669"/>
    <property type="project" value="UniProtKB-UniRule"/>
</dbReference>
<dbReference type="Pfam" id="PF00067">
    <property type="entry name" value="p450"/>
    <property type="match status" value="1"/>
</dbReference>
<keyword evidence="4 14" id="KW-0349">Heme</keyword>
<keyword evidence="19" id="KW-1185">Reference proteome</keyword>
<dbReference type="GO" id="GO:0005506">
    <property type="term" value="F:iron ion binding"/>
    <property type="evidence" value="ECO:0007669"/>
    <property type="project" value="UniProtKB-UniRule"/>
</dbReference>
<dbReference type="PROSITE" id="PS51384">
    <property type="entry name" value="FAD_FR"/>
    <property type="match status" value="1"/>
</dbReference>
<comment type="catalytic activity">
    <reaction evidence="14">
        <text>2 oxidized [cytochrome P450] + NADPH = 2 reduced [cytochrome P450] + NADP(+) + H(+)</text>
        <dbReference type="Rhea" id="RHEA:24040"/>
        <dbReference type="Rhea" id="RHEA-COMP:14627"/>
        <dbReference type="Rhea" id="RHEA-COMP:14628"/>
        <dbReference type="ChEBI" id="CHEBI:15378"/>
        <dbReference type="ChEBI" id="CHEBI:55376"/>
        <dbReference type="ChEBI" id="CHEBI:57783"/>
        <dbReference type="ChEBI" id="CHEBI:58349"/>
        <dbReference type="ChEBI" id="CHEBI:60344"/>
        <dbReference type="EC" id="1.6.2.4"/>
    </reaction>
</comment>
<evidence type="ECO:0000259" key="16">
    <source>
        <dbReference type="PROSITE" id="PS50902"/>
    </source>
</evidence>
<dbReference type="PROSITE" id="PS00086">
    <property type="entry name" value="CYTOCHROME_P450"/>
    <property type="match status" value="1"/>
</dbReference>
<evidence type="ECO:0000256" key="10">
    <source>
        <dbReference type="ARBA" id="ARBA00022982"/>
    </source>
</evidence>
<dbReference type="Pfam" id="PF00667">
    <property type="entry name" value="FAD_binding_1"/>
    <property type="match status" value="1"/>
</dbReference>
<keyword evidence="7 14" id="KW-0479">Metal-binding</keyword>
<dbReference type="GO" id="GO:0020037">
    <property type="term" value="F:heme binding"/>
    <property type="evidence" value="ECO:0007669"/>
    <property type="project" value="UniProtKB-UniRule"/>
</dbReference>
<dbReference type="InterPro" id="IPR029039">
    <property type="entry name" value="Flavoprotein-like_sf"/>
</dbReference>
<evidence type="ECO:0000256" key="1">
    <source>
        <dbReference type="ARBA" id="ARBA00001971"/>
    </source>
</evidence>
<name>A0AAN6YMV2_9PEZI</name>
<dbReference type="InterPro" id="IPR002401">
    <property type="entry name" value="Cyt_P450_E_grp-I"/>
</dbReference>
<evidence type="ECO:0000313" key="18">
    <source>
        <dbReference type="EMBL" id="KAK4222029.1"/>
    </source>
</evidence>
<dbReference type="SUPFAM" id="SSF52218">
    <property type="entry name" value="Flavoproteins"/>
    <property type="match status" value="1"/>
</dbReference>
<evidence type="ECO:0000256" key="15">
    <source>
        <dbReference type="PIRSR" id="PIRSR000209-1"/>
    </source>
</evidence>
<feature type="binding site" description="axial binding residue" evidence="15">
    <location>
        <position position="408"/>
    </location>
    <ligand>
        <name>heme</name>
        <dbReference type="ChEBI" id="CHEBI:30413"/>
    </ligand>
    <ligandPart>
        <name>Fe</name>
        <dbReference type="ChEBI" id="CHEBI:18248"/>
    </ligandPart>
</feature>
<dbReference type="Gene3D" id="3.40.50.80">
    <property type="entry name" value="Nucleotide-binding domain of ferredoxin-NADP reductase (FNR) module"/>
    <property type="match status" value="1"/>
</dbReference>
<keyword evidence="6 14" id="KW-0288">FMN</keyword>
<dbReference type="SUPFAM" id="SSF52343">
    <property type="entry name" value="Ferredoxin reductase-like, C-terminal NADP-linked domain"/>
    <property type="match status" value="1"/>
</dbReference>
<dbReference type="AlphaFoldDB" id="A0AAN6YMV2"/>
<dbReference type="InterPro" id="IPR017927">
    <property type="entry name" value="FAD-bd_FR_type"/>
</dbReference>
<evidence type="ECO:0000256" key="7">
    <source>
        <dbReference type="ARBA" id="ARBA00022723"/>
    </source>
</evidence>
<dbReference type="EC" id="1.14.14.1" evidence="14"/>
<keyword evidence="8 14" id="KW-0274">FAD</keyword>
<dbReference type="InterPro" id="IPR023173">
    <property type="entry name" value="NADPH_Cyt_P450_Rdtase_alpha"/>
</dbReference>
<comment type="caution">
    <text evidence="18">The sequence shown here is derived from an EMBL/GenBank/DDBJ whole genome shotgun (WGS) entry which is preliminary data.</text>
</comment>
<keyword evidence="13 14" id="KW-0503">Monooxygenase</keyword>
<evidence type="ECO:0000256" key="5">
    <source>
        <dbReference type="ARBA" id="ARBA00022630"/>
    </source>
</evidence>
<keyword evidence="12 14" id="KW-0408">Iron</keyword>
<dbReference type="PRINTS" id="PR00385">
    <property type="entry name" value="P450"/>
</dbReference>
<dbReference type="PROSITE" id="PS50902">
    <property type="entry name" value="FLAVODOXIN_LIKE"/>
    <property type="match status" value="1"/>
</dbReference>
<reference evidence="18" key="2">
    <citation type="submission" date="2023-05" db="EMBL/GenBank/DDBJ databases">
        <authorList>
            <consortium name="Lawrence Berkeley National Laboratory"/>
            <person name="Steindorff A."/>
            <person name="Hensen N."/>
            <person name="Bonometti L."/>
            <person name="Westerberg I."/>
            <person name="Brannstrom I.O."/>
            <person name="Guillou S."/>
            <person name="Cros-Aarteil S."/>
            <person name="Calhoun S."/>
            <person name="Haridas S."/>
            <person name="Kuo A."/>
            <person name="Mondo S."/>
            <person name="Pangilinan J."/>
            <person name="Riley R."/>
            <person name="Labutti K."/>
            <person name="Andreopoulos B."/>
            <person name="Lipzen A."/>
            <person name="Chen C."/>
            <person name="Yanf M."/>
            <person name="Daum C."/>
            <person name="Ng V."/>
            <person name="Clum A."/>
            <person name="Ohm R."/>
            <person name="Martin F."/>
            <person name="Silar P."/>
            <person name="Natvig D."/>
            <person name="Lalanne C."/>
            <person name="Gautier V."/>
            <person name="Ament-Velasquez S.L."/>
            <person name="Kruys A."/>
            <person name="Hutchinson M.I."/>
            <person name="Powell A.J."/>
            <person name="Barry K."/>
            <person name="Miller A.N."/>
            <person name="Grigoriev I.V."/>
            <person name="Debuchy R."/>
            <person name="Gladieux P."/>
            <person name="Thoren M.H."/>
            <person name="Johannesson H."/>
        </authorList>
    </citation>
    <scope>NUCLEOTIDE SEQUENCE</scope>
    <source>
        <strain evidence="18">CBS 990.96</strain>
    </source>
</reference>
<dbReference type="InterPro" id="IPR001433">
    <property type="entry name" value="OxRdtase_FAD/NAD-bd"/>
</dbReference>
<dbReference type="EC" id="1.6.2.4" evidence="14"/>
<keyword evidence="3 14" id="KW-0813">Transport</keyword>
<evidence type="ECO:0000259" key="17">
    <source>
        <dbReference type="PROSITE" id="PS51384"/>
    </source>
</evidence>
<dbReference type="PANTHER" id="PTHR19384">
    <property type="entry name" value="NITRIC OXIDE SYNTHASE-RELATED"/>
    <property type="match status" value="1"/>
</dbReference>
<evidence type="ECO:0000256" key="6">
    <source>
        <dbReference type="ARBA" id="ARBA00022643"/>
    </source>
</evidence>
<dbReference type="FunFam" id="1.10.630.10:FF:000040">
    <property type="entry name" value="Bifunctional cytochrome P450/NADPH--P450 reductase"/>
    <property type="match status" value="1"/>
</dbReference>
<comment type="catalytic activity">
    <reaction evidence="14">
        <text>an organic molecule + reduced [NADPH--hemoprotein reductase] + O2 = an alcohol + oxidized [NADPH--hemoprotein reductase] + H2O + H(+)</text>
        <dbReference type="Rhea" id="RHEA:17149"/>
        <dbReference type="Rhea" id="RHEA-COMP:11964"/>
        <dbReference type="Rhea" id="RHEA-COMP:11965"/>
        <dbReference type="ChEBI" id="CHEBI:15377"/>
        <dbReference type="ChEBI" id="CHEBI:15378"/>
        <dbReference type="ChEBI" id="CHEBI:15379"/>
        <dbReference type="ChEBI" id="CHEBI:30879"/>
        <dbReference type="ChEBI" id="CHEBI:57618"/>
        <dbReference type="ChEBI" id="CHEBI:58210"/>
        <dbReference type="ChEBI" id="CHEBI:142491"/>
        <dbReference type="EC" id="1.14.14.1"/>
    </reaction>
</comment>
<dbReference type="GO" id="GO:0070330">
    <property type="term" value="F:aromatase activity"/>
    <property type="evidence" value="ECO:0007669"/>
    <property type="project" value="UniProtKB-UniRule"/>
</dbReference>
<dbReference type="EMBL" id="MU865496">
    <property type="protein sequence ID" value="KAK4222029.1"/>
    <property type="molecule type" value="Genomic_DNA"/>
</dbReference>